<dbReference type="PANTHER" id="PTHR36140:SF2">
    <property type="entry name" value="OS01G0152950 PROTEIN"/>
    <property type="match status" value="1"/>
</dbReference>
<dbReference type="InterPro" id="IPR001810">
    <property type="entry name" value="F-box_dom"/>
</dbReference>
<accession>M8BWI3</accession>
<feature type="domain" description="F-box" evidence="1">
    <location>
        <begin position="8"/>
        <end position="46"/>
    </location>
</feature>
<sequence length="440" mass="50013">MAGARAEDVLREVFARLPGVEDLLRCAVTCRRWRRLAIDRAFLRRIGLWPDSTRRPTMLAGIFSQNMFPDRNRVQPLKREPRSPPQFLSLHAGGAHLNFTSFVADDDGLFNNARPLVSRRGFLLLRVILPADTGGREKLHLAVCRPLIDKRDTHLLPPPPIDPHKISDRGLTGCAILTSADHAVVRNLDWQDESAFQVLLTYTDEHGLMNVYMYCSTKQSWSSPVTCRLAPKLTRCGPRAGIVTHGFAHWLYKNETCFYFLNVSAVRTRVSSTKITRKVHAGMSRKRPPLPCVAGEGRISLVNIRDHVVLELWAKQERKNNDHQSDSERGWLHSKLTDLGSTRINLVFFAESRGALLIEQGGAFFTVDLKSKEKVRVNLKRDETHRRMRWFPADYCSSSFCGGHRNDGTCEETPPVLYEMDCVFSHRIFLNSSVDEARVD</sequence>
<dbReference type="Pfam" id="PF12937">
    <property type="entry name" value="F-box-like"/>
    <property type="match status" value="1"/>
</dbReference>
<dbReference type="SUPFAM" id="SSF81383">
    <property type="entry name" value="F-box domain"/>
    <property type="match status" value="1"/>
</dbReference>
<dbReference type="EnsemblPlants" id="EMT26304">
    <property type="protein sequence ID" value="EMT26304"/>
    <property type="gene ID" value="F775_16723"/>
</dbReference>
<protein>
    <recommendedName>
        <fullName evidence="1">F-box domain-containing protein</fullName>
    </recommendedName>
</protein>
<organism evidence="2">
    <name type="scientific">Aegilops tauschii</name>
    <name type="common">Tausch's goatgrass</name>
    <name type="synonym">Aegilops squarrosa</name>
    <dbReference type="NCBI Taxonomy" id="37682"/>
    <lineage>
        <taxon>Eukaryota</taxon>
        <taxon>Viridiplantae</taxon>
        <taxon>Streptophyta</taxon>
        <taxon>Embryophyta</taxon>
        <taxon>Tracheophyta</taxon>
        <taxon>Spermatophyta</taxon>
        <taxon>Magnoliopsida</taxon>
        <taxon>Liliopsida</taxon>
        <taxon>Poales</taxon>
        <taxon>Poaceae</taxon>
        <taxon>BOP clade</taxon>
        <taxon>Pooideae</taxon>
        <taxon>Triticodae</taxon>
        <taxon>Triticeae</taxon>
        <taxon>Triticinae</taxon>
        <taxon>Aegilops</taxon>
    </lineage>
</organism>
<dbReference type="InterPro" id="IPR036047">
    <property type="entry name" value="F-box-like_dom_sf"/>
</dbReference>
<dbReference type="PANTHER" id="PTHR36140">
    <property type="entry name" value="F-BOX DOMAIN-CONTAINING PROTEIN-RELATED"/>
    <property type="match status" value="1"/>
</dbReference>
<evidence type="ECO:0000313" key="2">
    <source>
        <dbReference type="EnsemblPlants" id="EMT26304"/>
    </source>
</evidence>
<dbReference type="ExpressionAtlas" id="M8BWI3">
    <property type="expression patterns" value="baseline"/>
</dbReference>
<evidence type="ECO:0000259" key="1">
    <source>
        <dbReference type="Pfam" id="PF12937"/>
    </source>
</evidence>
<dbReference type="CDD" id="cd09917">
    <property type="entry name" value="F-box_SF"/>
    <property type="match status" value="1"/>
</dbReference>
<proteinExistence type="predicted"/>
<name>M8BWI3_AEGTA</name>
<dbReference type="AlphaFoldDB" id="M8BWI3"/>
<reference evidence="2" key="1">
    <citation type="submission" date="2015-06" db="UniProtKB">
        <authorList>
            <consortium name="EnsemblPlants"/>
        </authorList>
    </citation>
    <scope>IDENTIFICATION</scope>
</reference>
<dbReference type="Gene3D" id="1.20.1280.50">
    <property type="match status" value="1"/>
</dbReference>